<dbReference type="InterPro" id="IPR021133">
    <property type="entry name" value="HEAT_type_2"/>
</dbReference>
<feature type="region of interest" description="Disordered" evidence="16">
    <location>
        <begin position="876"/>
        <end position="938"/>
    </location>
</feature>
<comment type="similarity">
    <text evidence="3">Belongs to the UPL family. K-HECT subfamily.</text>
</comment>
<evidence type="ECO:0000256" key="16">
    <source>
        <dbReference type="SAM" id="MobiDB-lite"/>
    </source>
</evidence>
<comment type="catalytic activity">
    <reaction evidence="1">
        <text>S-ubiquitinyl-[E2 ubiquitin-conjugating enzyme]-L-cysteine + [acceptor protein]-L-lysine = [E2 ubiquitin-conjugating enzyme]-L-cysteine + N(6)-ubiquitinyl-[acceptor protein]-L-lysine.</text>
        <dbReference type="EC" id="2.3.2.26"/>
    </reaction>
</comment>
<dbReference type="SMART" id="SM01349">
    <property type="entry name" value="TOG"/>
    <property type="match status" value="1"/>
</dbReference>
<dbReference type="InterPro" id="IPR024395">
    <property type="entry name" value="CLASP_N_dom"/>
</dbReference>
<dbReference type="InterPro" id="IPR045322">
    <property type="entry name" value="HECTD1/TRIP12-like"/>
</dbReference>
<evidence type="ECO:0000256" key="2">
    <source>
        <dbReference type="ARBA" id="ARBA00004186"/>
    </source>
</evidence>
<feature type="active site" description="Glycyl thioester intermediate" evidence="15">
    <location>
        <position position="2109"/>
    </location>
</feature>
<evidence type="ECO:0000256" key="14">
    <source>
        <dbReference type="PROSITE-ProRule" id="PRU00103"/>
    </source>
</evidence>
<keyword evidence="8" id="KW-0808">Transferase</keyword>
<dbReference type="GO" id="GO:0005874">
    <property type="term" value="C:microtubule"/>
    <property type="evidence" value="ECO:0007669"/>
    <property type="project" value="UniProtKB-KW"/>
</dbReference>
<dbReference type="GO" id="GO:0061630">
    <property type="term" value="F:ubiquitin protein ligase activity"/>
    <property type="evidence" value="ECO:0007669"/>
    <property type="project" value="UniProtKB-EC"/>
</dbReference>
<evidence type="ECO:0000256" key="13">
    <source>
        <dbReference type="ARBA" id="ARBA00023212"/>
    </source>
</evidence>
<feature type="region of interest" description="Disordered" evidence="16">
    <location>
        <begin position="585"/>
        <end position="609"/>
    </location>
</feature>
<dbReference type="EMBL" id="CP033149">
    <property type="protein sequence ID" value="AYO42394.1"/>
    <property type="molecule type" value="Genomic_DNA"/>
</dbReference>
<evidence type="ECO:0000256" key="15">
    <source>
        <dbReference type="PROSITE-ProRule" id="PRU00104"/>
    </source>
</evidence>
<dbReference type="InterPro" id="IPR016024">
    <property type="entry name" value="ARM-type_fold"/>
</dbReference>
<reference evidence="18 19" key="1">
    <citation type="submission" date="2018-10" db="EMBL/GenBank/DDBJ databases">
        <title>Complete genome sequence of Malassezia restricta CBS 7877.</title>
        <authorList>
            <person name="Morand S.C."/>
            <person name="Bertignac M."/>
            <person name="Iltis A."/>
            <person name="Kolder I."/>
            <person name="Pirovano W."/>
            <person name="Jourdain R."/>
            <person name="Clavaud C."/>
        </authorList>
    </citation>
    <scope>NUCLEOTIDE SEQUENCE [LARGE SCALE GENOMIC DNA]</scope>
    <source>
        <strain evidence="18 19">CBS 7877</strain>
    </source>
</reference>
<dbReference type="OrthoDB" id="423283at2759"/>
<evidence type="ECO:0000256" key="5">
    <source>
        <dbReference type="ARBA" id="ARBA00012485"/>
    </source>
</evidence>
<name>A0A3G2S338_MALR7</name>
<dbReference type="Gene3D" id="1.25.10.10">
    <property type="entry name" value="Leucine-rich Repeat Variant"/>
    <property type="match status" value="3"/>
</dbReference>
<dbReference type="Pfam" id="PF12348">
    <property type="entry name" value="CLASP_N"/>
    <property type="match status" value="1"/>
</dbReference>
<comment type="similarity">
    <text evidence="4">Belongs to the CLASP family.</text>
</comment>
<dbReference type="GO" id="GO:0051301">
    <property type="term" value="P:cell division"/>
    <property type="evidence" value="ECO:0007669"/>
    <property type="project" value="UniProtKB-KW"/>
</dbReference>
<dbReference type="VEuPathDB" id="FungiDB:DNF11_1444"/>
<dbReference type="Gene3D" id="3.30.2410.10">
    <property type="entry name" value="Hect, E3 ligase catalytic domain"/>
    <property type="match status" value="1"/>
</dbReference>
<evidence type="ECO:0000256" key="6">
    <source>
        <dbReference type="ARBA" id="ARBA00022490"/>
    </source>
</evidence>
<evidence type="ECO:0000256" key="8">
    <source>
        <dbReference type="ARBA" id="ARBA00022679"/>
    </source>
</evidence>
<dbReference type="Pfam" id="PF00632">
    <property type="entry name" value="HECT"/>
    <property type="match status" value="1"/>
</dbReference>
<dbReference type="SMART" id="SM00119">
    <property type="entry name" value="HECTc"/>
    <property type="match status" value="1"/>
</dbReference>
<sequence>MEPTELTLVHAIDTAPDADACVDAIDALTARWQSAHEVHDVDVCVMSLHTHMLSAHIGVTRAVYAALATLLETAAPQMSTARHVQTIVKMGVPPALERMPDVPAARAWLEQVRHVVYADVVGAARMRESDMPRTLWEHTIRDAGLCATSPRVRAGTLRMLSEAPAEAALATYMPYLLERLHDADGDVRAAATAAIHALSAHATPTQLSELREALPDHAGLETRGSQTPAQAPESLPFWADVACDDIRPVAIWSRHDVDAALQHASHVLEGKETETNWQAREKAVVHLRGMLKAGVPDEHIAAFASQMRHIQEGLLKTLASLRTTLSMHTIALIRQLALSIGAHLEHSIMDAWFTALLRMAGITKKLVASASQVAVDTILACFPVRHMHWQSLYAGLQDKSVATRVYMCKHVHLVLQVHGHKRTEMEAHHGLDMTRQCLERALSDPSAEVRSAARDVFGTLYRLHRTDAESLLAALPPATHKQVAASLETPSSPAVTPRRPSSRAGPSRAIVAAKRAAMQQQRDTVAERPRMPRDSVWHPSLVENGPDASTDLVGSDVPWHEREDGDDMSMMLQGLQIHTPRATRHDVIPSTPTTPVTPKPPRPTAPAQMPSTASAWFLDQSARVLQDVCKEAPPASDEGMTHWAEAPATALGRLAQHLDTQAPEDLAPVLDGMHAQLDQARDDTTWLLILTVLHRLAPYVCRDEALERAWLAQVLHVPSTRPEHITLAMGASRAMLDVWGTHSHSSAALMSQVGDDAEQRILALHALEVRRITDLEELRATAPLVQVALRDPHTPVRRACVSFLAQVPREALTLYAPLAAGEERLIQYYRVRLGGGGRLADTSFSTRLRWRSKRRASPSSCPPPPERYEWTLSRQLMEQRPPDPSEKLVSNRQTISDTSGTRKRKSSGTPRARKAPAASPMTSSRHKGSSSPDESDANWLDDEDALQELYDHVADEEEEEEEEEVDEEGVDPMMMAEHLGRLFGGGRMLSKRYRDFLEALQNAAYDPVRRLVVLQDLAEQLSIATEDVFLGGFPMHGLLVELLWTLGSDEPRTHPVHASDDSGDAELYACRCITYILEAAPPVVPHVASIVCQHGTIPLLITKLQEISYIDLAEQVLQTFEKLSHTNAAEIVREGGMLAMLQYLDFFGIHVQRTAMAAVAHCAKVRPTHTRHVTDVVPIVRQVLGYSDARLVESACECVCHWLTNLPDEDALDEFLPAVCALLARGLGQATDGLPTLAPDTYARLLQALAHAARARVSAAHLLYEHHLLETVHTFLSSSVSDGVPSALAVLRDMLPPLPCTGIFDAKMYTAKAYEQQCRLAEREHCELGALDVPSRRLSTSSEREQRAIDARAQTQRTWPSFFHRYAAHLLPVLLRVYAASRALRATPTVLEIVLRTLWHTSTETLVPALEHVPLASFFAGVLTSGDTEQALQGVELLVTRLSYLPYLVREGVVHQVTHLADEGDIRAKLVGARLAVIPDDAHIQAARDIPKMLRAIASRIEAASHADALRDALAALVEWIPRMTGFEMQVSGVLDALRQPGLVSGERRHALRDVLLPVHAPLLSCLHDVVSRSEDECVLSAGGVESLKKRVQLRLTPDPATAGKLPPTFHSLVVSVHAVVRIQSLHDFLRPKMDFMLRKQGPWHLVLEANGRPMPRSATLYKCVGLPDDAYPVQYRMAEREEEETPEPLDEDVPSYAPALDLIRELHDLWESAVPEALYVNGPLSAKLAQQLDEPLVLASECLPTWARTLPVRYPCIFPFETRLKYMQHTALDFARLMHQYRHVCARDDTLMLHANMPRQKVRIARNQLLESAIRVLELYAHTPSLLEVEYFDEPGSGLGPTLEFYTLVSQAFQAMPDLWRGEPSMPLFPKPSGDASLFRVLGQFVAKSIVDLRMIDVPFHPLFWRAVLGRRVPHTLETLEALDAVQARSLRALQTMPADELERLELDGTLPGTERELVQGPLTSANINAYIQAVVDVSLHDGIAPQLDAFRAGFESVLSLDALRVFASHELSALFGQATEDWSEATLLRTIVPDHGFSSDSEPFRALLSILVEFDAFERRTFLQWLTGAPRLPIGGFAALQPPFTVVRRQPEPPLQPDDYLPSVMTCVNYLKLPCYSSRDVMRQKLCLAMHEGLASFYLS</sequence>
<evidence type="ECO:0000256" key="3">
    <source>
        <dbReference type="ARBA" id="ARBA00006331"/>
    </source>
</evidence>
<keyword evidence="10" id="KW-0677">Repeat</keyword>
<keyword evidence="7" id="KW-0132">Cell division</keyword>
<dbReference type="PANTHER" id="PTHR45670">
    <property type="entry name" value="E3 UBIQUITIN-PROTEIN LIGASE TRIP12"/>
    <property type="match status" value="1"/>
</dbReference>
<evidence type="ECO:0000313" key="19">
    <source>
        <dbReference type="Proteomes" id="UP000269793"/>
    </source>
</evidence>
<evidence type="ECO:0000256" key="7">
    <source>
        <dbReference type="ARBA" id="ARBA00022618"/>
    </source>
</evidence>
<keyword evidence="19" id="KW-1185">Reference proteome</keyword>
<keyword evidence="6" id="KW-0963">Cytoplasm</keyword>
<proteinExistence type="inferred from homology"/>
<dbReference type="Pfam" id="PF25579">
    <property type="entry name" value="TPR_TRIP12_N"/>
    <property type="match status" value="1"/>
</dbReference>
<feature type="domain" description="HECT" evidence="17">
    <location>
        <begin position="1878"/>
        <end position="2142"/>
    </location>
</feature>
<keyword evidence="9" id="KW-0493">Microtubule</keyword>
<dbReference type="PANTHER" id="PTHR45670:SF1">
    <property type="entry name" value="E3 UBIQUITIN-PROTEIN LIGASE HECTD1"/>
    <property type="match status" value="1"/>
</dbReference>
<protein>
    <recommendedName>
        <fullName evidence="5">HECT-type E3 ubiquitin transferase</fullName>
        <ecNumber evidence="5">2.3.2.26</ecNumber>
    </recommendedName>
</protein>
<dbReference type="InterPro" id="IPR057948">
    <property type="entry name" value="TPR_TRIP12_N"/>
</dbReference>
<feature type="compositionally biased region" description="Pro residues" evidence="16">
    <location>
        <begin position="595"/>
        <end position="604"/>
    </location>
</feature>
<feature type="compositionally biased region" description="Basic residues" evidence="16">
    <location>
        <begin position="901"/>
        <end position="914"/>
    </location>
</feature>
<organism evidence="18 19">
    <name type="scientific">Malassezia restricta (strain ATCC 96810 / NBRC 103918 / CBS 7877)</name>
    <name type="common">Seborrheic dermatitis infection agent</name>
    <dbReference type="NCBI Taxonomy" id="425264"/>
    <lineage>
        <taxon>Eukaryota</taxon>
        <taxon>Fungi</taxon>
        <taxon>Dikarya</taxon>
        <taxon>Basidiomycota</taxon>
        <taxon>Ustilaginomycotina</taxon>
        <taxon>Malasseziomycetes</taxon>
        <taxon>Malasseziales</taxon>
        <taxon>Malasseziaceae</taxon>
        <taxon>Malassezia</taxon>
    </lineage>
</organism>
<evidence type="ECO:0000256" key="1">
    <source>
        <dbReference type="ARBA" id="ARBA00000885"/>
    </source>
</evidence>
<feature type="compositionally biased region" description="Polar residues" evidence="16">
    <location>
        <begin position="888"/>
        <end position="899"/>
    </location>
</feature>
<dbReference type="InterPro" id="IPR034085">
    <property type="entry name" value="TOG"/>
</dbReference>
<keyword evidence="11" id="KW-0131">Cell cycle</keyword>
<dbReference type="EC" id="2.3.2.26" evidence="5"/>
<evidence type="ECO:0000256" key="11">
    <source>
        <dbReference type="ARBA" id="ARBA00022776"/>
    </source>
</evidence>
<evidence type="ECO:0000256" key="9">
    <source>
        <dbReference type="ARBA" id="ARBA00022701"/>
    </source>
</evidence>
<keyword evidence="13" id="KW-0206">Cytoskeleton</keyword>
<feature type="compositionally biased region" description="Low complexity" evidence="16">
    <location>
        <begin position="497"/>
        <end position="509"/>
    </location>
</feature>
<dbReference type="InterPro" id="IPR035983">
    <property type="entry name" value="Hect_E3_ubiquitin_ligase"/>
</dbReference>
<dbReference type="GO" id="GO:0005819">
    <property type="term" value="C:spindle"/>
    <property type="evidence" value="ECO:0007669"/>
    <property type="project" value="UniProtKB-SubCell"/>
</dbReference>
<dbReference type="SUPFAM" id="SSF48371">
    <property type="entry name" value="ARM repeat"/>
    <property type="match status" value="1"/>
</dbReference>
<evidence type="ECO:0000259" key="17">
    <source>
        <dbReference type="PROSITE" id="PS50237"/>
    </source>
</evidence>
<gene>
    <name evidence="18" type="ORF">DNF11_1444</name>
</gene>
<evidence type="ECO:0000256" key="10">
    <source>
        <dbReference type="ARBA" id="ARBA00022737"/>
    </source>
</evidence>
<evidence type="ECO:0000313" key="18">
    <source>
        <dbReference type="EMBL" id="AYO42394.1"/>
    </source>
</evidence>
<accession>A0A3G2S338</accession>
<dbReference type="STRING" id="425264.A0A3G2S338"/>
<dbReference type="Gene3D" id="3.90.1750.10">
    <property type="entry name" value="Hect, E3 ligase catalytic domains"/>
    <property type="match status" value="1"/>
</dbReference>
<dbReference type="SUPFAM" id="SSF56204">
    <property type="entry name" value="Hect, E3 ligase catalytic domain"/>
    <property type="match status" value="1"/>
</dbReference>
<dbReference type="PROSITE" id="PS50237">
    <property type="entry name" value="HECT"/>
    <property type="match status" value="1"/>
</dbReference>
<dbReference type="GO" id="GO:0043161">
    <property type="term" value="P:proteasome-mediated ubiquitin-dependent protein catabolic process"/>
    <property type="evidence" value="ECO:0007669"/>
    <property type="project" value="TreeGrafter"/>
</dbReference>
<dbReference type="InterPro" id="IPR011989">
    <property type="entry name" value="ARM-like"/>
</dbReference>
<keyword evidence="12 15" id="KW-0833">Ubl conjugation pathway</keyword>
<keyword evidence="11" id="KW-0498">Mitosis</keyword>
<dbReference type="InterPro" id="IPR000569">
    <property type="entry name" value="HECT_dom"/>
</dbReference>
<evidence type="ECO:0000256" key="12">
    <source>
        <dbReference type="ARBA" id="ARBA00022786"/>
    </source>
</evidence>
<dbReference type="GO" id="GO:0000209">
    <property type="term" value="P:protein polyubiquitination"/>
    <property type="evidence" value="ECO:0007669"/>
    <property type="project" value="TreeGrafter"/>
</dbReference>
<feature type="compositionally biased region" description="Basic and acidic residues" evidence="16">
    <location>
        <begin position="524"/>
        <end position="536"/>
    </location>
</feature>
<comment type="subcellular location">
    <subcellularLocation>
        <location evidence="2">Cytoplasm</location>
        <location evidence="2">Cytoskeleton</location>
        <location evidence="2">Spindle</location>
    </subcellularLocation>
</comment>
<dbReference type="Proteomes" id="UP000269793">
    <property type="component" value="Chromosome II"/>
</dbReference>
<dbReference type="GO" id="GO:0016607">
    <property type="term" value="C:nuclear speck"/>
    <property type="evidence" value="ECO:0007669"/>
    <property type="project" value="TreeGrafter"/>
</dbReference>
<feature type="repeat" description="HEAT" evidence="14">
    <location>
        <begin position="172"/>
        <end position="210"/>
    </location>
</feature>
<feature type="region of interest" description="Disordered" evidence="16">
    <location>
        <begin position="485"/>
        <end position="556"/>
    </location>
</feature>
<dbReference type="PROSITE" id="PS50077">
    <property type="entry name" value="HEAT_REPEAT"/>
    <property type="match status" value="1"/>
</dbReference>
<evidence type="ECO:0000256" key="4">
    <source>
        <dbReference type="ARBA" id="ARBA00009549"/>
    </source>
</evidence>